<dbReference type="EMBL" id="CYXR01000019">
    <property type="protein sequence ID" value="CUN05976.1"/>
    <property type="molecule type" value="Genomic_DNA"/>
</dbReference>
<proteinExistence type="predicted"/>
<accession>A0A173TUZ1</accession>
<gene>
    <name evidence="2" type="ORF">ERS852574_02437</name>
</gene>
<dbReference type="AlphaFoldDB" id="A0A173TUZ1"/>
<sequence length="203" mass="21649">MYKKRMMLQLFDDGTGAGSGGQGGNAGTGNGGQGSAGGASGAHGTGTYTYEQLEEIASSRAEKSERAALANFFRSQGMTEDEVTQAIAKFKTDRAASQPNVTQLQQDLENSRNEVQQMKNEKFLSGKGVKADDLDYVTYKVSKMVDDKTTFEKAAEKFLKENPRFAGGGSYRIADSSTGNASNGSGGNMNVSINDRIRAAARR</sequence>
<evidence type="ECO:0008006" key="4">
    <source>
        <dbReference type="Google" id="ProtNLM"/>
    </source>
</evidence>
<feature type="region of interest" description="Disordered" evidence="1">
    <location>
        <begin position="12"/>
        <end position="46"/>
    </location>
</feature>
<feature type="compositionally biased region" description="Polar residues" evidence="1">
    <location>
        <begin position="95"/>
        <end position="114"/>
    </location>
</feature>
<feature type="compositionally biased region" description="Gly residues" evidence="1">
    <location>
        <begin position="15"/>
        <end position="44"/>
    </location>
</feature>
<feature type="region of interest" description="Disordered" evidence="1">
    <location>
        <begin position="94"/>
        <end position="114"/>
    </location>
</feature>
<dbReference type="Proteomes" id="UP000095727">
    <property type="component" value="Unassembled WGS sequence"/>
</dbReference>
<protein>
    <recommendedName>
        <fullName evidence="4">DUF4355 domain-containing protein</fullName>
    </recommendedName>
</protein>
<evidence type="ECO:0000313" key="2">
    <source>
        <dbReference type="EMBL" id="CUN05976.1"/>
    </source>
</evidence>
<name>A0A173TUZ1_9FIRM</name>
<evidence type="ECO:0000313" key="3">
    <source>
        <dbReference type="Proteomes" id="UP000095727"/>
    </source>
</evidence>
<evidence type="ECO:0000256" key="1">
    <source>
        <dbReference type="SAM" id="MobiDB-lite"/>
    </source>
</evidence>
<organism evidence="2 3">
    <name type="scientific">Coprococcus comes</name>
    <dbReference type="NCBI Taxonomy" id="410072"/>
    <lineage>
        <taxon>Bacteria</taxon>
        <taxon>Bacillati</taxon>
        <taxon>Bacillota</taxon>
        <taxon>Clostridia</taxon>
        <taxon>Lachnospirales</taxon>
        <taxon>Lachnospiraceae</taxon>
        <taxon>Coprococcus</taxon>
    </lineage>
</organism>
<dbReference type="RefSeq" id="WP_242854874.1">
    <property type="nucleotide sequence ID" value="NZ_CYXR01000019.1"/>
</dbReference>
<reference evidence="2 3" key="1">
    <citation type="submission" date="2015-09" db="EMBL/GenBank/DDBJ databases">
        <authorList>
            <consortium name="Pathogen Informatics"/>
        </authorList>
    </citation>
    <scope>NUCLEOTIDE SEQUENCE [LARGE SCALE GENOMIC DNA]</scope>
    <source>
        <strain evidence="2 3">2789STDY5834962</strain>
    </source>
</reference>